<proteinExistence type="predicted"/>
<keyword evidence="1" id="KW-0472">Membrane</keyword>
<dbReference type="AlphaFoldDB" id="A0A2T1N9I4"/>
<evidence type="ECO:0000313" key="3">
    <source>
        <dbReference type="Proteomes" id="UP000238426"/>
    </source>
</evidence>
<evidence type="ECO:0000256" key="1">
    <source>
        <dbReference type="SAM" id="Phobius"/>
    </source>
</evidence>
<name>A0A2T1N9I4_9FLAO</name>
<comment type="caution">
    <text evidence="2">The sequence shown here is derived from an EMBL/GenBank/DDBJ whole genome shotgun (WGS) entry which is preliminary data.</text>
</comment>
<keyword evidence="3" id="KW-1185">Reference proteome</keyword>
<organism evidence="2 3">
    <name type="scientific">Aurantibacter aestuarii</name>
    <dbReference type="NCBI Taxonomy" id="1266046"/>
    <lineage>
        <taxon>Bacteria</taxon>
        <taxon>Pseudomonadati</taxon>
        <taxon>Bacteroidota</taxon>
        <taxon>Flavobacteriia</taxon>
        <taxon>Flavobacteriales</taxon>
        <taxon>Flavobacteriaceae</taxon>
        <taxon>Aurantibacter</taxon>
    </lineage>
</organism>
<dbReference type="EMBL" id="PXOQ01000009">
    <property type="protein sequence ID" value="PSG88536.1"/>
    <property type="molecule type" value="Genomic_DNA"/>
</dbReference>
<gene>
    <name evidence="2" type="ORF">C7H52_09565</name>
</gene>
<dbReference type="Proteomes" id="UP000238426">
    <property type="component" value="Unassembled WGS sequence"/>
</dbReference>
<feature type="transmembrane region" description="Helical" evidence="1">
    <location>
        <begin position="9"/>
        <end position="30"/>
    </location>
</feature>
<sequence>MNKFIRKTLSIITVSLVVVIALYVSLSIYITHKIEDGLRNLPLHIQLDYKQIEIDLLSASAELDSVSLQLNSPDLSTKLLSATLKTIKIEGVSYRDLIYNRKLSITDLKMNSPKVVQYNSKLKKIKSDSLNKSDESKKPVKIYLEQLSLTNGSFKKYDSLHNINTSAKSLNIFFNKINYNAKDNKKSIPFNFKSFRIEGESLMAQTSEFEILNVENFKITDKIFQMNNGTFQTKYSRKELNNHISKERDHFLIAFSAINAKKYVLKGLDSNAISLKIPEIRLEKMDATIYRNKLKADDLTHKKLYSEQLRYIKHQLAIDSILISDSKITYAEKVKVGAQPGEIYFKNLNATIANLGNNYPKEKAVEIKVNTTFMKSTQLKVDWSFNVNDKNDRFLFKAGFGALPAEDLNPFVTPNLSIGLEGVLEETYFTIGGDKRRSAIDFKTRYENFKVDLLDRETKKEKKFLSNILNLFIAKDSKENKNNFRWSDVKDVERDPTKSVFNFIWLNARKGLLGAMAGNGKK</sequence>
<evidence type="ECO:0000313" key="2">
    <source>
        <dbReference type="EMBL" id="PSG88536.1"/>
    </source>
</evidence>
<dbReference type="OrthoDB" id="1412480at2"/>
<reference evidence="2 3" key="1">
    <citation type="submission" date="2018-03" db="EMBL/GenBank/DDBJ databases">
        <title>Mesoflavibacter sp. HG37 and Mesoflavibacter sp. HG96 sp.nov., two marine bacteria isolated from seawater of Western Pacific Ocean.</title>
        <authorList>
            <person name="Cheng H."/>
            <person name="Wu Y.-H."/>
            <person name="Guo L.-L."/>
            <person name="Xu X.-W."/>
        </authorList>
    </citation>
    <scope>NUCLEOTIDE SEQUENCE [LARGE SCALE GENOMIC DNA]</scope>
    <source>
        <strain evidence="2 3">KCTC 32269</strain>
    </source>
</reference>
<protein>
    <recommendedName>
        <fullName evidence="4">DUF748 domain-containing protein</fullName>
    </recommendedName>
</protein>
<evidence type="ECO:0008006" key="4">
    <source>
        <dbReference type="Google" id="ProtNLM"/>
    </source>
</evidence>
<keyword evidence="1" id="KW-0812">Transmembrane</keyword>
<keyword evidence="1" id="KW-1133">Transmembrane helix</keyword>
<dbReference type="RefSeq" id="WP_106463676.1">
    <property type="nucleotide sequence ID" value="NZ_PXOQ01000009.1"/>
</dbReference>
<accession>A0A2T1N9I4</accession>